<feature type="non-terminal residue" evidence="3">
    <location>
        <position position="139"/>
    </location>
</feature>
<dbReference type="GO" id="GO:0005829">
    <property type="term" value="C:cytosol"/>
    <property type="evidence" value="ECO:0007669"/>
    <property type="project" value="TreeGrafter"/>
</dbReference>
<dbReference type="Gene3D" id="3.10.490.10">
    <property type="entry name" value="Gamma-glutamyl cyclotransferase-like"/>
    <property type="match status" value="1"/>
</dbReference>
<sequence length="139" mass="15723">MAEKTKAPFDKGMIRVLVYGTLKKGHSNHILLEQADAKFIGYDSVTGPYQLYDLGNIPAVRDAINQGHRKIRGELWALSPEGLAALDLLEGHPNLYQRRKLRTDIHDRNAWMYFLVATNFIHKGAEKKPAGLWHGSTEE</sequence>
<comment type="caution">
    <text evidence="3">The sequence shown here is derived from an EMBL/GenBank/DDBJ whole genome shotgun (WGS) entry which is preliminary data.</text>
</comment>
<dbReference type="GO" id="GO:0061929">
    <property type="term" value="F:gamma-glutamylaminecyclotransferase activity"/>
    <property type="evidence" value="ECO:0007669"/>
    <property type="project" value="InterPro"/>
</dbReference>
<protein>
    <recommendedName>
        <fullName evidence="2">Gamma-glutamylcyclotransferase AIG2-like domain-containing protein</fullName>
    </recommendedName>
</protein>
<comment type="similarity">
    <text evidence="1">Belongs to the gamma-glutamylcyclotransferase family.</text>
</comment>
<dbReference type="InterPro" id="IPR013024">
    <property type="entry name" value="GGCT-like"/>
</dbReference>
<name>X0XIX1_9ZZZZ</name>
<feature type="domain" description="Gamma-glutamylcyclotransferase AIG2-like" evidence="2">
    <location>
        <begin position="16"/>
        <end position="133"/>
    </location>
</feature>
<reference evidence="3" key="1">
    <citation type="journal article" date="2014" name="Front. Microbiol.">
        <title>High frequency of phylogenetically diverse reductive dehalogenase-homologous genes in deep subseafloor sedimentary metagenomes.</title>
        <authorList>
            <person name="Kawai M."/>
            <person name="Futagami T."/>
            <person name="Toyoda A."/>
            <person name="Takaki Y."/>
            <person name="Nishi S."/>
            <person name="Hori S."/>
            <person name="Arai W."/>
            <person name="Tsubouchi T."/>
            <person name="Morono Y."/>
            <person name="Uchiyama I."/>
            <person name="Ito T."/>
            <person name="Fujiyama A."/>
            <person name="Inagaki F."/>
            <person name="Takami H."/>
        </authorList>
    </citation>
    <scope>NUCLEOTIDE SEQUENCE</scope>
    <source>
        <strain evidence="3">Expedition CK06-06</strain>
    </source>
</reference>
<dbReference type="Pfam" id="PF06094">
    <property type="entry name" value="GGACT"/>
    <property type="match status" value="1"/>
</dbReference>
<accession>X0XIX1</accession>
<dbReference type="CDD" id="cd06661">
    <property type="entry name" value="GGCT_like"/>
    <property type="match status" value="1"/>
</dbReference>
<evidence type="ECO:0000313" key="3">
    <source>
        <dbReference type="EMBL" id="GAG35317.1"/>
    </source>
</evidence>
<dbReference type="InterPro" id="IPR036568">
    <property type="entry name" value="GGCT-like_sf"/>
</dbReference>
<dbReference type="EMBL" id="BARS01044355">
    <property type="protein sequence ID" value="GAG35317.1"/>
    <property type="molecule type" value="Genomic_DNA"/>
</dbReference>
<evidence type="ECO:0000256" key="1">
    <source>
        <dbReference type="ARBA" id="ARBA00008861"/>
    </source>
</evidence>
<dbReference type="AlphaFoldDB" id="X0XIX1"/>
<dbReference type="PANTHER" id="PTHR12510">
    <property type="entry name" value="TROPONIN C-AKIN-1 PROTEIN"/>
    <property type="match status" value="1"/>
</dbReference>
<proteinExistence type="inferred from homology"/>
<dbReference type="SUPFAM" id="SSF110857">
    <property type="entry name" value="Gamma-glutamyl cyclotransferase-like"/>
    <property type="match status" value="1"/>
</dbReference>
<dbReference type="PANTHER" id="PTHR12510:SF4">
    <property type="entry name" value="GAMMA-GLUTAMYLAMINECYCLOTRANSFERASE"/>
    <property type="match status" value="1"/>
</dbReference>
<evidence type="ECO:0000259" key="2">
    <source>
        <dbReference type="Pfam" id="PF06094"/>
    </source>
</evidence>
<gene>
    <name evidence="3" type="ORF">S01H1_67030</name>
</gene>
<dbReference type="InterPro" id="IPR009288">
    <property type="entry name" value="AIG2-like_dom"/>
</dbReference>
<organism evidence="3">
    <name type="scientific">marine sediment metagenome</name>
    <dbReference type="NCBI Taxonomy" id="412755"/>
    <lineage>
        <taxon>unclassified sequences</taxon>
        <taxon>metagenomes</taxon>
        <taxon>ecological metagenomes</taxon>
    </lineage>
</organism>
<dbReference type="InterPro" id="IPR039126">
    <property type="entry name" value="GGACT"/>
</dbReference>